<gene>
    <name evidence="2" type="ORF">OZSIB_2368</name>
</gene>
<reference evidence="2 3" key="1">
    <citation type="submission" date="2018-05" db="EMBL/GenBank/DDBJ databases">
        <title>A metagenomic window into the 2 km-deep terrestrial subsurface aquifer revealed taxonomically and functionally diverse microbial community comprising novel uncultured bacterial lineages.</title>
        <authorList>
            <person name="Kadnikov V.V."/>
            <person name="Mardanov A.V."/>
            <person name="Beletsky A.V."/>
            <person name="Banks D."/>
            <person name="Pimenov N.V."/>
            <person name="Frank Y.A."/>
            <person name="Karnachuk O.V."/>
            <person name="Ravin N.V."/>
        </authorList>
    </citation>
    <scope>NUCLEOTIDE SEQUENCE [LARGE SCALE GENOMIC DNA]</scope>
    <source>
        <strain evidence="2">BY5</strain>
    </source>
</reference>
<dbReference type="InterPro" id="IPR015943">
    <property type="entry name" value="WD40/YVTN_repeat-like_dom_sf"/>
</dbReference>
<proteinExistence type="predicted"/>
<protein>
    <submittedName>
        <fullName evidence="2">Uncharacterized protein</fullName>
    </submittedName>
</protein>
<dbReference type="InterPro" id="IPR011047">
    <property type="entry name" value="Quinoprotein_ADH-like_sf"/>
</dbReference>
<evidence type="ECO:0000313" key="2">
    <source>
        <dbReference type="EMBL" id="RCK80991.1"/>
    </source>
</evidence>
<dbReference type="AlphaFoldDB" id="A0A367ZUH7"/>
<dbReference type="Proteomes" id="UP000252355">
    <property type="component" value="Unassembled WGS sequence"/>
</dbReference>
<sequence>MNRSRPLRWLLPLAALVAGLLVVGEGWRLLGQPAAVRFARTNSGLVDNYLQAMADLGEALVVATPSGVTLVRPDRLESWRRGERGFPDAAARAVAVLGGQVWVGTHGHGLARLEGDRWRTFSQNDLGLPDNFVEALAVLGNRLFVGTREGLCAYNGLLCEPIPLPKAVPPAIRSLAADGAQVIVATALGAFRVTTTNAVTPINLGVYPEPAVDAVAIENGAIFAAGEFGLVAIAPDGRRQTWGRDRFPTSRFHALWPTVGGNVLCGTARGLFLARAGGAVEEVPLPEVAGPVPVMALARSAGAFWIGTGGMGLLRLPSEPGAGATPAALAGTAASPPTGGVPLRDVVIFSPPGLANPPRAAAPSEGNPPSSGGESSGRVRPHWTMTKKQRMTNLSFYKDILPVMVKECLPCHTTGTGKYFPLNDPVVVLAYFRKAKLDRFLSFCDVGGGMAGQVDPNTIKMLQMWMMFGAKE</sequence>
<dbReference type="Gene3D" id="2.130.10.10">
    <property type="entry name" value="YVTN repeat-like/Quinoprotein amine dehydrogenase"/>
    <property type="match status" value="1"/>
</dbReference>
<dbReference type="SUPFAM" id="SSF50998">
    <property type="entry name" value="Quinoprotein alcohol dehydrogenase-like"/>
    <property type="match status" value="1"/>
</dbReference>
<accession>A0A367ZUH7</accession>
<dbReference type="EMBL" id="QOQW01000003">
    <property type="protein sequence ID" value="RCK80991.1"/>
    <property type="molecule type" value="Genomic_DNA"/>
</dbReference>
<comment type="caution">
    <text evidence="2">The sequence shown here is derived from an EMBL/GenBank/DDBJ whole genome shotgun (WGS) entry which is preliminary data.</text>
</comment>
<name>A0A367ZUH7_9BACT</name>
<feature type="compositionally biased region" description="Low complexity" evidence="1">
    <location>
        <begin position="361"/>
        <end position="373"/>
    </location>
</feature>
<evidence type="ECO:0000256" key="1">
    <source>
        <dbReference type="SAM" id="MobiDB-lite"/>
    </source>
</evidence>
<organism evidence="2 3">
    <name type="scientific">Candidatus Ozemobacter sibiricus</name>
    <dbReference type="NCBI Taxonomy" id="2268124"/>
    <lineage>
        <taxon>Bacteria</taxon>
        <taxon>Candidatus Ozemobacteria</taxon>
        <taxon>Candidatus Ozemobacterales</taxon>
        <taxon>Candidatus Ozemobacteraceae</taxon>
        <taxon>Candidatus Ozemobacter</taxon>
    </lineage>
</organism>
<evidence type="ECO:0000313" key="3">
    <source>
        <dbReference type="Proteomes" id="UP000252355"/>
    </source>
</evidence>
<feature type="region of interest" description="Disordered" evidence="1">
    <location>
        <begin position="357"/>
        <end position="384"/>
    </location>
</feature>